<feature type="chain" id="PRO_5007063825" evidence="1">
    <location>
        <begin position="24"/>
        <end position="436"/>
    </location>
</feature>
<organism evidence="3 4">
    <name type="scientific">Pseudomonas palleroniana</name>
    <dbReference type="NCBI Taxonomy" id="191390"/>
    <lineage>
        <taxon>Bacteria</taxon>
        <taxon>Pseudomonadati</taxon>
        <taxon>Pseudomonadota</taxon>
        <taxon>Gammaproteobacteria</taxon>
        <taxon>Pseudomonadales</taxon>
        <taxon>Pseudomonadaceae</taxon>
        <taxon>Pseudomonas</taxon>
    </lineage>
</organism>
<evidence type="ECO:0000259" key="2">
    <source>
        <dbReference type="PROSITE" id="PS51208"/>
    </source>
</evidence>
<dbReference type="EMBL" id="LRMR01000036">
    <property type="protein sequence ID" value="KWU48485.1"/>
    <property type="molecule type" value="Genomic_DNA"/>
</dbReference>
<protein>
    <submittedName>
        <fullName evidence="3">Autotransporter outer membrane beta-barrel domain-containing protein</fullName>
    </submittedName>
</protein>
<feature type="domain" description="Autotransporter" evidence="2">
    <location>
        <begin position="153"/>
        <end position="436"/>
    </location>
</feature>
<dbReference type="Proteomes" id="UP000067111">
    <property type="component" value="Unassembled WGS sequence"/>
</dbReference>
<dbReference type="InterPro" id="IPR036709">
    <property type="entry name" value="Autotransporte_beta_dom_sf"/>
</dbReference>
<dbReference type="Pfam" id="PF03797">
    <property type="entry name" value="Autotransporter"/>
    <property type="match status" value="1"/>
</dbReference>
<reference evidence="4" key="1">
    <citation type="submission" date="2016-01" db="EMBL/GenBank/DDBJ databases">
        <authorList>
            <person name="Gamez R.M."/>
            <person name="Rodriguez F."/>
            <person name="Bernal J.F."/>
            <person name="Agarwala R."/>
            <person name="Landsman D."/>
            <person name="Marino-Ramirez L."/>
        </authorList>
    </citation>
    <scope>NUCLEOTIDE SEQUENCE [LARGE SCALE GENOMIC DNA]</scope>
    <source>
        <strain evidence="4">Ps006</strain>
    </source>
</reference>
<dbReference type="GO" id="GO:0019867">
    <property type="term" value="C:outer membrane"/>
    <property type="evidence" value="ECO:0007669"/>
    <property type="project" value="InterPro"/>
</dbReference>
<dbReference type="InterPro" id="IPR006315">
    <property type="entry name" value="OM_autotransptr_brl_dom"/>
</dbReference>
<dbReference type="OrthoDB" id="5760545at2"/>
<dbReference type="Gene3D" id="2.40.128.130">
    <property type="entry name" value="Autotransporter beta-domain"/>
    <property type="match status" value="1"/>
</dbReference>
<dbReference type="NCBIfam" id="TIGR01414">
    <property type="entry name" value="autotrans_barl"/>
    <property type="match status" value="1"/>
</dbReference>
<dbReference type="RefSeq" id="WP_060756623.1">
    <property type="nucleotide sequence ID" value="NZ_LRMR01000036.1"/>
</dbReference>
<accession>A0A0X7JYF1</accession>
<name>A0A0X7JYF1_9PSED</name>
<evidence type="ECO:0000256" key="1">
    <source>
        <dbReference type="SAM" id="SignalP"/>
    </source>
</evidence>
<evidence type="ECO:0000313" key="3">
    <source>
        <dbReference type="EMBL" id="KWU48485.1"/>
    </source>
</evidence>
<comment type="caution">
    <text evidence="3">The sequence shown here is derived from an EMBL/GenBank/DDBJ whole genome shotgun (WGS) entry which is preliminary data.</text>
</comment>
<dbReference type="AlphaFoldDB" id="A0A0X7JYF1"/>
<feature type="signal peptide" evidence="1">
    <location>
        <begin position="1"/>
        <end position="23"/>
    </location>
</feature>
<dbReference type="InterPro" id="IPR005546">
    <property type="entry name" value="Autotransporte_beta"/>
</dbReference>
<gene>
    <name evidence="3" type="ORF">AWV77_23815</name>
</gene>
<evidence type="ECO:0000313" key="4">
    <source>
        <dbReference type="Proteomes" id="UP000067111"/>
    </source>
</evidence>
<dbReference type="SMART" id="SM00869">
    <property type="entry name" value="Autotransporter"/>
    <property type="match status" value="1"/>
</dbReference>
<proteinExistence type="predicted"/>
<dbReference type="PROSITE" id="PS51208">
    <property type="entry name" value="AUTOTRANSPORTER"/>
    <property type="match status" value="1"/>
</dbReference>
<sequence>MTFIHKQFALAISLLLGATSAHCAQARGDMEPDSEWFAPVAQSSEKAHVGPVEPAPEEFYFADHAGSRNGLSVARVLDSAVDALLASDTLSEWEKHQLEEYGHYLGSLAPGRLAATLEQLAGSQNANLGTATQNSLQPLTANLLSAIRQLDNDTRETGRFWLQGLGSGGRLNAQHGSAGLSQSTQGVLLGADWSLDHAWRIGVVGGKSDSDLSTKGFQGELDSWHLGGYAVRQDGPFALRLGALYSRHTGQNKRTVDFDFVGYRESLTGKYTAQSQNAFAELGYQLDTGGLRAEPFAGIGLQRYQRERFQEKGGYSALNVGTQTQQNLSSTVGLRLSHDFALGNRIALKPHLSTHWKHLYGNVDSRVRQSFAQEKREDFNSEFTIVGTSLDRDSLALRTGVDMALSAEHSVGLAYTAEVGSHSRNHALMGQWAMTF</sequence>
<dbReference type="SUPFAM" id="SSF103515">
    <property type="entry name" value="Autotransporter"/>
    <property type="match status" value="1"/>
</dbReference>
<keyword evidence="1" id="KW-0732">Signal</keyword>